<dbReference type="PANTHER" id="PTHR43153:SF1">
    <property type="entry name" value="ELECTRON TRANSFER FLAVOPROTEIN SUBUNIT ALPHA, MITOCHONDRIAL"/>
    <property type="match status" value="1"/>
</dbReference>
<dbReference type="InterPro" id="IPR001308">
    <property type="entry name" value="ETF_a/FixB"/>
</dbReference>
<accession>A0A343TK61</accession>
<evidence type="ECO:0000259" key="2">
    <source>
        <dbReference type="SMART" id="SM00893"/>
    </source>
</evidence>
<dbReference type="Gene3D" id="3.40.50.620">
    <property type="entry name" value="HUPs"/>
    <property type="match status" value="1"/>
</dbReference>
<evidence type="ECO:0000256" key="1">
    <source>
        <dbReference type="ARBA" id="ARBA00005817"/>
    </source>
</evidence>
<dbReference type="GO" id="GO:0050660">
    <property type="term" value="F:flavin adenine dinucleotide binding"/>
    <property type="evidence" value="ECO:0007669"/>
    <property type="project" value="InterPro"/>
</dbReference>
<dbReference type="InterPro" id="IPR014730">
    <property type="entry name" value="ETF_a/b_N"/>
</dbReference>
<gene>
    <name evidence="3" type="primary">fixB3</name>
    <name evidence="3" type="ORF">AArcSl_1857</name>
</gene>
<dbReference type="InterPro" id="IPR014729">
    <property type="entry name" value="Rossmann-like_a/b/a_fold"/>
</dbReference>
<dbReference type="SUPFAM" id="SSF52402">
    <property type="entry name" value="Adenine nucleotide alpha hydrolases-like"/>
    <property type="match status" value="1"/>
</dbReference>
<comment type="similarity">
    <text evidence="1">Belongs to the ETF alpha-subunit/FixB family.</text>
</comment>
<dbReference type="Pfam" id="PF01012">
    <property type="entry name" value="ETF"/>
    <property type="match status" value="1"/>
</dbReference>
<dbReference type="RefSeq" id="WP_119818144.1">
    <property type="nucleotide sequence ID" value="NZ_CP025066.1"/>
</dbReference>
<dbReference type="EMBL" id="CP025066">
    <property type="protein sequence ID" value="AUX09483.1"/>
    <property type="molecule type" value="Genomic_DNA"/>
</dbReference>
<dbReference type="Gene3D" id="3.40.50.1220">
    <property type="entry name" value="TPP-binding domain"/>
    <property type="match status" value="1"/>
</dbReference>
<dbReference type="SMART" id="SM00893">
    <property type="entry name" value="ETF"/>
    <property type="match status" value="1"/>
</dbReference>
<dbReference type="KEGG" id="hdf:AArcSl_1857"/>
<feature type="domain" description="Electron transfer flavoprotein alpha/beta-subunit N-terminal" evidence="2">
    <location>
        <begin position="8"/>
        <end position="197"/>
    </location>
</feature>
<dbReference type="SUPFAM" id="SSF52467">
    <property type="entry name" value="DHS-like NAD/FAD-binding domain"/>
    <property type="match status" value="1"/>
</dbReference>
<keyword evidence="4" id="KW-1185">Reference proteome</keyword>
<name>A0A343TK61_9EURY</name>
<dbReference type="PANTHER" id="PTHR43153">
    <property type="entry name" value="ELECTRON TRANSFER FLAVOPROTEIN ALPHA"/>
    <property type="match status" value="1"/>
</dbReference>
<dbReference type="PIRSF" id="PIRSF000089">
    <property type="entry name" value="Electra_flavoP_a"/>
    <property type="match status" value="1"/>
</dbReference>
<dbReference type="InterPro" id="IPR014731">
    <property type="entry name" value="ETF_asu_C"/>
</dbReference>
<dbReference type="AlphaFoldDB" id="A0A343TK61"/>
<dbReference type="InterPro" id="IPR033947">
    <property type="entry name" value="ETF_alpha_N"/>
</dbReference>
<organism evidence="3 4">
    <name type="scientific">Halalkaliarchaeum desulfuricum</name>
    <dbReference type="NCBI Taxonomy" id="2055893"/>
    <lineage>
        <taxon>Archaea</taxon>
        <taxon>Methanobacteriati</taxon>
        <taxon>Methanobacteriota</taxon>
        <taxon>Stenosarchaea group</taxon>
        <taxon>Halobacteria</taxon>
        <taxon>Halobacteriales</taxon>
        <taxon>Haloferacaceae</taxon>
        <taxon>Halalkaliarchaeum</taxon>
    </lineage>
</organism>
<reference evidence="4" key="1">
    <citation type="submission" date="2017-11" db="EMBL/GenBank/DDBJ databases">
        <title>Phenotypic and genomic properties of facultatively anaerobic sulfur-reducing natronoarchaea from hypersaline soda lakes.</title>
        <authorList>
            <person name="Sorokin D.Y."/>
            <person name="Kublanov I.V."/>
            <person name="Roman P."/>
            <person name="Sinninghe Damste J.S."/>
            <person name="Golyshin P.N."/>
            <person name="Rojo D."/>
            <person name="Ciordia S."/>
            <person name="Mena M.D.C."/>
            <person name="Ferrer M."/>
            <person name="Messina E."/>
            <person name="Smedile F."/>
            <person name="La Spada G."/>
            <person name="La Cono V."/>
            <person name="Yakimov M.M."/>
        </authorList>
    </citation>
    <scope>NUCLEOTIDE SEQUENCE [LARGE SCALE GENOMIC DNA]</scope>
    <source>
        <strain evidence="4">AArc-Sl</strain>
    </source>
</reference>
<protein>
    <submittedName>
        <fullName evidence="3">Electron transfer flavoprotein alpha subunit</fullName>
    </submittedName>
</protein>
<dbReference type="GeneID" id="37878212"/>
<dbReference type="GO" id="GO:0009055">
    <property type="term" value="F:electron transfer activity"/>
    <property type="evidence" value="ECO:0007669"/>
    <property type="project" value="InterPro"/>
</dbReference>
<sequence length="332" mass="34820">MTAYDNDIWVYLESADGAVSNVSYEILGKARELAGELDTGVTAVLVGAGDDLDGLAEAAIARGADGVVQIEHDLLDVYRPETYVDAVEEALREGDPAMFLSPATNDGIGLAGRLAVRLHAGLNADVVRLEVDDDGSLVGGVPAFAGGILAMVKAKGRPQMSTVRPGVFTALEPDDSREGDLAVREPDLSADDILTEVLDREVGETVDLPGADVVVCAGRGFDGDLELARELTEALDATLGVTRPLCDEGLVSRERQIGSTGYSLQADVAICAGISGSVYFTSGLDDVDTVIAVNTDPEEPIFDHADYCIEGDLFEVLPPLIEQLEAEGVISA</sequence>
<dbReference type="Pfam" id="PF00766">
    <property type="entry name" value="ETF_alpha"/>
    <property type="match status" value="1"/>
</dbReference>
<proteinExistence type="inferred from homology"/>
<evidence type="ECO:0000313" key="4">
    <source>
        <dbReference type="Proteomes" id="UP000263012"/>
    </source>
</evidence>
<dbReference type="OrthoDB" id="307696at2157"/>
<dbReference type="InterPro" id="IPR029035">
    <property type="entry name" value="DHS-like_NAD/FAD-binding_dom"/>
</dbReference>
<evidence type="ECO:0000313" key="3">
    <source>
        <dbReference type="EMBL" id="AUX09483.1"/>
    </source>
</evidence>
<dbReference type="Proteomes" id="UP000263012">
    <property type="component" value="Chromosome"/>
</dbReference>
<dbReference type="CDD" id="cd01715">
    <property type="entry name" value="ETF_alpha"/>
    <property type="match status" value="1"/>
</dbReference>
<dbReference type="GO" id="GO:0033539">
    <property type="term" value="P:fatty acid beta-oxidation using acyl-CoA dehydrogenase"/>
    <property type="evidence" value="ECO:0007669"/>
    <property type="project" value="TreeGrafter"/>
</dbReference>